<reference evidence="2" key="1">
    <citation type="submission" date="2022-08" db="EMBL/GenBank/DDBJ databases">
        <authorList>
            <person name="Deng Y."/>
            <person name="Han X.-F."/>
            <person name="Zhang Y.-Q."/>
        </authorList>
    </citation>
    <scope>NUCLEOTIDE SEQUENCE</scope>
    <source>
        <strain evidence="2">CPCC 203407</strain>
    </source>
</reference>
<dbReference type="SUPFAM" id="SSF53067">
    <property type="entry name" value="Actin-like ATPase domain"/>
    <property type="match status" value="1"/>
</dbReference>
<dbReference type="PANTHER" id="PTHR18964:SF169">
    <property type="entry name" value="N-ACETYLMANNOSAMINE KINASE"/>
    <property type="match status" value="1"/>
</dbReference>
<name>A0AA42BVP6_9MICO</name>
<evidence type="ECO:0000256" key="1">
    <source>
        <dbReference type="ARBA" id="ARBA00006479"/>
    </source>
</evidence>
<dbReference type="RefSeq" id="WP_259530524.1">
    <property type="nucleotide sequence ID" value="NZ_JANLCK010000011.1"/>
</dbReference>
<comment type="caution">
    <text evidence="2">The sequence shown here is derived from an EMBL/GenBank/DDBJ whole genome shotgun (WGS) entry which is preliminary data.</text>
</comment>
<evidence type="ECO:0000313" key="3">
    <source>
        <dbReference type="Proteomes" id="UP001165587"/>
    </source>
</evidence>
<dbReference type="InterPro" id="IPR000600">
    <property type="entry name" value="ROK"/>
</dbReference>
<dbReference type="PANTHER" id="PTHR18964">
    <property type="entry name" value="ROK (REPRESSOR, ORF, KINASE) FAMILY"/>
    <property type="match status" value="1"/>
</dbReference>
<dbReference type="AlphaFoldDB" id="A0AA42BVP6"/>
<dbReference type="Proteomes" id="UP001165587">
    <property type="component" value="Unassembled WGS sequence"/>
</dbReference>
<dbReference type="Gene3D" id="3.30.420.40">
    <property type="match status" value="2"/>
</dbReference>
<dbReference type="Pfam" id="PF00480">
    <property type="entry name" value="ROK"/>
    <property type="match status" value="1"/>
</dbReference>
<gene>
    <name evidence="2" type="ORF">N1028_16705</name>
</gene>
<accession>A0AA42BVP6</accession>
<sequence>MTTRADSTPLSSGPFALAIDIGGTKVESALVDPSATLLPGSRHRAPTGSGSTADDIADAVRRVIAETLASAPPGAEIVGAGIGSAGPIDAGHGTVSPLNLSAWRAYPVRALVRDAIGTRVPDPVLRLDGLCILLAEHWAGALQHHRTAMGMVISTGIGGGLLVEGRLVGGRTGNAGHIGQIQLHEHESAGKDLSTTLEGVASGTSIVAWAREQGWGGTDGPQLSAAYAAGDPIALAAVERCANAVGDGIASACALLDLEAVAIGGGFVNVAPDLIDRIRARVNAVAPLDTIPGVEILRSALSDEAPLIGAAGLVHRADLLT</sequence>
<protein>
    <submittedName>
        <fullName evidence="2">ROK family protein</fullName>
    </submittedName>
</protein>
<evidence type="ECO:0000313" key="2">
    <source>
        <dbReference type="EMBL" id="MCS5727536.1"/>
    </source>
</evidence>
<organism evidence="2 3">
    <name type="scientific">Herbiconiux oxytropis</name>
    <dbReference type="NCBI Taxonomy" id="2970915"/>
    <lineage>
        <taxon>Bacteria</taxon>
        <taxon>Bacillati</taxon>
        <taxon>Actinomycetota</taxon>
        <taxon>Actinomycetes</taxon>
        <taxon>Micrococcales</taxon>
        <taxon>Microbacteriaceae</taxon>
        <taxon>Herbiconiux</taxon>
    </lineage>
</organism>
<comment type="similarity">
    <text evidence="1">Belongs to the ROK (NagC/XylR) family.</text>
</comment>
<dbReference type="InterPro" id="IPR043129">
    <property type="entry name" value="ATPase_NBD"/>
</dbReference>
<keyword evidence="3" id="KW-1185">Reference proteome</keyword>
<dbReference type="EMBL" id="JANLCK010000011">
    <property type="protein sequence ID" value="MCS5727536.1"/>
    <property type="molecule type" value="Genomic_DNA"/>
</dbReference>
<proteinExistence type="inferred from homology"/>